<dbReference type="EMBL" id="CP102381">
    <property type="protein sequence ID" value="WEJ61972.1"/>
    <property type="molecule type" value="Genomic_DNA"/>
</dbReference>
<feature type="transmembrane region" description="Helical" evidence="6">
    <location>
        <begin position="37"/>
        <end position="57"/>
    </location>
</feature>
<comment type="subcellular location">
    <subcellularLocation>
        <location evidence="1">Cell membrane</location>
        <topology evidence="1">Multi-pass membrane protein</topology>
    </subcellularLocation>
</comment>
<name>A0ABY8CAX7_9GAMM</name>
<keyword evidence="2" id="KW-1003">Cell membrane</keyword>
<evidence type="ECO:0000256" key="2">
    <source>
        <dbReference type="ARBA" id="ARBA00022475"/>
    </source>
</evidence>
<evidence type="ECO:0000256" key="1">
    <source>
        <dbReference type="ARBA" id="ARBA00004651"/>
    </source>
</evidence>
<evidence type="ECO:0000256" key="5">
    <source>
        <dbReference type="ARBA" id="ARBA00023136"/>
    </source>
</evidence>
<dbReference type="RefSeq" id="WP_275594229.1">
    <property type="nucleotide sequence ID" value="NZ_CP102381.1"/>
</dbReference>
<keyword evidence="5 6" id="KW-0472">Membrane</keyword>
<keyword evidence="9" id="KW-1185">Reference proteome</keyword>
<feature type="transmembrane region" description="Helical" evidence="6">
    <location>
        <begin position="64"/>
        <end position="83"/>
    </location>
</feature>
<evidence type="ECO:0000256" key="6">
    <source>
        <dbReference type="SAM" id="Phobius"/>
    </source>
</evidence>
<evidence type="ECO:0000313" key="8">
    <source>
        <dbReference type="EMBL" id="WEJ61972.1"/>
    </source>
</evidence>
<gene>
    <name evidence="8" type="ORF">NR989_08095</name>
</gene>
<dbReference type="Proteomes" id="UP001222275">
    <property type="component" value="Chromosome"/>
</dbReference>
<evidence type="ECO:0000256" key="4">
    <source>
        <dbReference type="ARBA" id="ARBA00022989"/>
    </source>
</evidence>
<dbReference type="NCBIfam" id="TIGR03954">
    <property type="entry name" value="integ_memb_HG"/>
    <property type="match status" value="1"/>
</dbReference>
<keyword evidence="4 6" id="KW-1133">Transmembrane helix</keyword>
<protein>
    <submittedName>
        <fullName evidence="8">DUF3817 domain-containing protein</fullName>
    </submittedName>
</protein>
<evidence type="ECO:0000313" key="9">
    <source>
        <dbReference type="Proteomes" id="UP001222275"/>
    </source>
</evidence>
<evidence type="ECO:0000259" key="7">
    <source>
        <dbReference type="Pfam" id="PF12823"/>
    </source>
</evidence>
<keyword evidence="3 6" id="KW-0812">Transmembrane</keyword>
<feature type="transmembrane region" description="Helical" evidence="6">
    <location>
        <begin position="7"/>
        <end position="25"/>
    </location>
</feature>
<proteinExistence type="predicted"/>
<dbReference type="PANTHER" id="PTHR40077">
    <property type="entry name" value="MEMBRANE PROTEIN-RELATED"/>
    <property type="match status" value="1"/>
</dbReference>
<reference evidence="8 9" key="1">
    <citation type="submission" date="2022-06" db="EMBL/GenBank/DDBJ databases">
        <title>Thiomicrohabdus sp. nov, an obligately chemolithoautotrophic, sulfur-oxidizing bacterium isolated from beach of Guanyin Mountain. Amoy.</title>
        <authorList>
            <person name="Zhu H."/>
        </authorList>
    </citation>
    <scope>NUCLEOTIDE SEQUENCE [LARGE SCALE GENOMIC DNA]</scope>
    <source>
        <strain evidence="8 9">XGS-01</strain>
    </source>
</reference>
<organism evidence="8 9">
    <name type="scientific">Thiomicrorhabdus lithotrophica</name>
    <dbReference type="NCBI Taxonomy" id="2949997"/>
    <lineage>
        <taxon>Bacteria</taxon>
        <taxon>Pseudomonadati</taxon>
        <taxon>Pseudomonadota</taxon>
        <taxon>Gammaproteobacteria</taxon>
        <taxon>Thiotrichales</taxon>
        <taxon>Piscirickettsiaceae</taxon>
        <taxon>Thiomicrorhabdus</taxon>
    </lineage>
</organism>
<evidence type="ECO:0000256" key="3">
    <source>
        <dbReference type="ARBA" id="ARBA00022692"/>
    </source>
</evidence>
<dbReference type="InterPro" id="IPR023845">
    <property type="entry name" value="DUF3817_TM"/>
</dbReference>
<dbReference type="PANTHER" id="PTHR40077:SF1">
    <property type="entry name" value="MEMBRANE PROTEIN"/>
    <property type="match status" value="1"/>
</dbReference>
<sequence length="96" mass="10299">MKILKTLSILEGSSLLLLLFLAVPLKRMLDMPEAVSIIGPIHGVLFIAFNLALIIAVGKSQLKASYGLIGFIASLIPFGSFVFKAKLLNQTPDSSL</sequence>
<dbReference type="Pfam" id="PF12823">
    <property type="entry name" value="DUF3817"/>
    <property type="match status" value="1"/>
</dbReference>
<accession>A0ABY8CAX7</accession>
<feature type="domain" description="DUF3817" evidence="7">
    <location>
        <begin position="2"/>
        <end position="87"/>
    </location>
</feature>